<evidence type="ECO:0000313" key="2">
    <source>
        <dbReference type="Proteomes" id="UP000515154"/>
    </source>
</evidence>
<reference evidence="3" key="1">
    <citation type="submission" date="2025-08" db="UniProtKB">
        <authorList>
            <consortium name="RefSeq"/>
        </authorList>
    </citation>
    <scope>IDENTIFICATION</scope>
</reference>
<dbReference type="Proteomes" id="UP000515154">
    <property type="component" value="Unplaced"/>
</dbReference>
<evidence type="ECO:0000256" key="1">
    <source>
        <dbReference type="SAM" id="MobiDB-lite"/>
    </source>
</evidence>
<protein>
    <submittedName>
        <fullName evidence="3">Uncharacterized protein LOC115228049</fullName>
    </submittedName>
</protein>
<dbReference type="RefSeq" id="XP_029654584.1">
    <property type="nucleotide sequence ID" value="XM_029798724.1"/>
</dbReference>
<dbReference type="KEGG" id="osn:115228049"/>
<feature type="region of interest" description="Disordered" evidence="1">
    <location>
        <begin position="322"/>
        <end position="346"/>
    </location>
</feature>
<organism evidence="2 3">
    <name type="scientific">Octopus sinensis</name>
    <name type="common">East Asian common octopus</name>
    <dbReference type="NCBI Taxonomy" id="2607531"/>
    <lineage>
        <taxon>Eukaryota</taxon>
        <taxon>Metazoa</taxon>
        <taxon>Spiralia</taxon>
        <taxon>Lophotrochozoa</taxon>
        <taxon>Mollusca</taxon>
        <taxon>Cephalopoda</taxon>
        <taxon>Coleoidea</taxon>
        <taxon>Octopodiformes</taxon>
        <taxon>Octopoda</taxon>
        <taxon>Incirrata</taxon>
        <taxon>Octopodidae</taxon>
        <taxon>Octopus</taxon>
    </lineage>
</organism>
<name>A0A6P7TQS7_9MOLL</name>
<keyword evidence="2" id="KW-1185">Reference proteome</keyword>
<accession>A0A6P7TQS7</accession>
<proteinExistence type="predicted"/>
<feature type="compositionally biased region" description="Acidic residues" evidence="1">
    <location>
        <begin position="337"/>
        <end position="346"/>
    </location>
</feature>
<gene>
    <name evidence="3" type="primary">LOC115228049</name>
</gene>
<dbReference type="AlphaFoldDB" id="A0A6P7TQS7"/>
<evidence type="ECO:0000313" key="3">
    <source>
        <dbReference type="RefSeq" id="XP_029654584.1"/>
    </source>
</evidence>
<sequence length="377" mass="43003">MPELYGWYNVIDSLRQCRGQIKLAVVPLYFPVSEKTRPVDLSMEKSSDCHETVTSEPICVPEYHSVCLSDSQNDNMCLDESNEMNCDLITQSELSTTSYSNIQEQTKSLCSEEIIFSDQLSLNEESLKPVENLQNEETDNFTLNKENEQEIEIIQINEARERAEIVLSGPQSEEPSLPISDASVSDGISEFDHEEPIENSYDVDAKLESKNENKNAEDDFSIEINIDENINLFDTKKRYGEVQNLPETNVLTVFQESPQIEECSESDEKVVNANKRDEIISECSTIVENNDCQDTLTFTSDEDVSSVKSLFVKEEMYKKDSEDMSKTLIDSQSLSESEPDFSDSEDKEIRFFMPTSEMVKSMRKLINRYGNSELNVL</sequence>